<dbReference type="Gene3D" id="3.40.50.300">
    <property type="entry name" value="P-loop containing nucleotide triphosphate hydrolases"/>
    <property type="match status" value="1"/>
</dbReference>
<dbReference type="InterPro" id="IPR046461">
    <property type="entry name" value="TerL_ATPase"/>
</dbReference>
<dbReference type="PANTHER" id="PTHR41287">
    <property type="match status" value="1"/>
</dbReference>
<dbReference type="EMBL" id="CP007452">
    <property type="protein sequence ID" value="AHM56401.1"/>
    <property type="molecule type" value="Genomic_DNA"/>
</dbReference>
<organism evidence="3 4">
    <name type="scientific">Peptoclostridium acidaminophilum DSM 3953</name>
    <dbReference type="NCBI Taxonomy" id="1286171"/>
    <lineage>
        <taxon>Bacteria</taxon>
        <taxon>Bacillati</taxon>
        <taxon>Bacillota</taxon>
        <taxon>Clostridia</taxon>
        <taxon>Peptostreptococcales</taxon>
        <taxon>Peptoclostridiaceae</taxon>
        <taxon>Peptoclostridium</taxon>
    </lineage>
</organism>
<name>W8U652_PEPAC</name>
<dbReference type="KEGG" id="eac:EAL2_c11030"/>
<evidence type="ECO:0000259" key="2">
    <source>
        <dbReference type="Pfam" id="PF20441"/>
    </source>
</evidence>
<dbReference type="Pfam" id="PF03354">
    <property type="entry name" value="TerL_ATPase"/>
    <property type="match status" value="1"/>
</dbReference>
<evidence type="ECO:0000313" key="3">
    <source>
        <dbReference type="EMBL" id="AHM56401.1"/>
    </source>
</evidence>
<dbReference type="eggNOG" id="COG4626">
    <property type="taxonomic scope" value="Bacteria"/>
</dbReference>
<dbReference type="STRING" id="1286171.EAL2_c11030"/>
<dbReference type="InterPro" id="IPR027417">
    <property type="entry name" value="P-loop_NTPase"/>
</dbReference>
<dbReference type="InterPro" id="IPR046462">
    <property type="entry name" value="TerL_nuclease"/>
</dbReference>
<accession>W8U652</accession>
<protein>
    <submittedName>
        <fullName evidence="3">Putative terminase large subunit 2</fullName>
    </submittedName>
</protein>
<feature type="domain" description="Terminase large subunit-like ATPase" evidence="1">
    <location>
        <begin position="80"/>
        <end position="250"/>
    </location>
</feature>
<dbReference type="HOGENOM" id="CLU_026632_6_2_9"/>
<reference evidence="3 4" key="1">
    <citation type="journal article" date="2014" name="Genome Announc.">
        <title>Complete Genome Sequence of Amino Acid-Utilizing Eubacterium acidaminophilum al-2 (DSM 3953).</title>
        <authorList>
            <person name="Poehlein A."/>
            <person name="Andreesen J.R."/>
            <person name="Daniel R."/>
        </authorList>
    </citation>
    <scope>NUCLEOTIDE SEQUENCE [LARGE SCALE GENOMIC DNA]</scope>
    <source>
        <strain evidence="3 4">DSM 3953</strain>
    </source>
</reference>
<gene>
    <name evidence="3" type="ORF">EAL2_c11030</name>
</gene>
<dbReference type="GO" id="GO:0004519">
    <property type="term" value="F:endonuclease activity"/>
    <property type="evidence" value="ECO:0007669"/>
    <property type="project" value="InterPro"/>
</dbReference>
<dbReference type="PANTHER" id="PTHR41287:SF1">
    <property type="entry name" value="PROTEIN YMFN"/>
    <property type="match status" value="1"/>
</dbReference>
<dbReference type="InterPro" id="IPR005021">
    <property type="entry name" value="Terminase_largesu-like"/>
</dbReference>
<evidence type="ECO:0000313" key="4">
    <source>
        <dbReference type="Proteomes" id="UP000019591"/>
    </source>
</evidence>
<dbReference type="OrthoDB" id="9760250at2"/>
<dbReference type="RefSeq" id="WP_025435406.1">
    <property type="nucleotide sequence ID" value="NZ_CP007452.1"/>
</dbReference>
<dbReference type="PATRIC" id="fig|1286171.3.peg.1054"/>
<dbReference type="Proteomes" id="UP000019591">
    <property type="component" value="Chromosome"/>
</dbReference>
<evidence type="ECO:0000259" key="1">
    <source>
        <dbReference type="Pfam" id="PF03354"/>
    </source>
</evidence>
<dbReference type="AlphaFoldDB" id="W8U652"/>
<sequence length="561" mass="64044">MDKIDRTTKYAKQVLSGNIVAGKLVRLACERHMNDLKRSKTRAYPYKFDEDRAERYLDFFKLLKHSKGEWAGQSIELELWQCFCIGSTFGWIHKKTELRRFKTVYEQVARKNGKSTKMAGIGIIGLSVDGEQGAEVYSAATKRDQSRIIFDEAKRMIQASPYIKKHIDVFQANMSMPATNSKFEPLSADANTMDGLNISMGLIDELHAHKTREVYDVLETATGARKQPLIWNVTTAGFNLHGICYELYEYSIKVLEGVIEDETFFAYIAQLDEDDDPFDEANWIKANPNLDISVDMDDLRRKAEKAKEIPAAQNNFFCKHLNMWVNQETRWVNMQKYKVCEEANADFDINQLEGADCYCGIDLSTTTDITSVNLEFPLADGKYAWINHSFIPEDAVREKERTDKVPYSAWIREGWMTATPGSVIDYDWILSYITEQAKKYRIVELDYDPWNATQFANNASNEGFICIEIRQGYRTLSEPTKDVEKLILEKKLLTFGNPVLKWAMNNVVVRLDPAGNVKPDKSKAAQRIDPVMAGIISHTRAMLNPGAVDLNALILSDDWSL</sequence>
<feature type="domain" description="Terminase large subunit-like endonuclease" evidence="2">
    <location>
        <begin position="259"/>
        <end position="541"/>
    </location>
</feature>
<dbReference type="Pfam" id="PF20441">
    <property type="entry name" value="TerL_nuclease"/>
    <property type="match status" value="1"/>
</dbReference>
<keyword evidence="4" id="KW-1185">Reference proteome</keyword>
<proteinExistence type="predicted"/>